<dbReference type="Proteomes" id="UP000317078">
    <property type="component" value="Unassembled WGS sequence"/>
</dbReference>
<dbReference type="AlphaFoldDB" id="A0A502F8H9"/>
<feature type="compositionally biased region" description="Basic and acidic residues" evidence="1">
    <location>
        <begin position="138"/>
        <end position="171"/>
    </location>
</feature>
<protein>
    <submittedName>
        <fullName evidence="2">Uncharacterized protein</fullName>
    </submittedName>
</protein>
<comment type="caution">
    <text evidence="2">The sequence shown here is derived from an EMBL/GenBank/DDBJ whole genome shotgun (WGS) entry which is preliminary data.</text>
</comment>
<reference evidence="2 3" key="1">
    <citation type="journal article" date="2019" name="Environ. Microbiol.">
        <title>Species interactions and distinct microbial communities in high Arctic permafrost affected cryosols are associated with the CH4 and CO2 gas fluxes.</title>
        <authorList>
            <person name="Altshuler I."/>
            <person name="Hamel J."/>
            <person name="Turney S."/>
            <person name="Magnuson E."/>
            <person name="Levesque R."/>
            <person name="Greer C."/>
            <person name="Whyte L.G."/>
        </authorList>
    </citation>
    <scope>NUCLEOTIDE SEQUENCE [LARGE SCALE GENOMIC DNA]</scope>
    <source>
        <strain evidence="2 3">S9.3B</strain>
    </source>
</reference>
<evidence type="ECO:0000313" key="3">
    <source>
        <dbReference type="Proteomes" id="UP000317078"/>
    </source>
</evidence>
<feature type="region of interest" description="Disordered" evidence="1">
    <location>
        <begin position="1"/>
        <end position="26"/>
    </location>
</feature>
<proteinExistence type="predicted"/>
<dbReference type="OrthoDB" id="7998393at2"/>
<gene>
    <name evidence="2" type="ORF">EAH89_26215</name>
</gene>
<feature type="region of interest" description="Disordered" evidence="1">
    <location>
        <begin position="79"/>
        <end position="171"/>
    </location>
</feature>
<organism evidence="2 3">
    <name type="scientific">Muricoccus nepalensis</name>
    <dbReference type="NCBI Taxonomy" id="1854500"/>
    <lineage>
        <taxon>Bacteria</taxon>
        <taxon>Pseudomonadati</taxon>
        <taxon>Pseudomonadota</taxon>
        <taxon>Alphaproteobacteria</taxon>
        <taxon>Acetobacterales</taxon>
        <taxon>Roseomonadaceae</taxon>
        <taxon>Muricoccus</taxon>
    </lineage>
</organism>
<dbReference type="RefSeq" id="WP_140886682.1">
    <property type="nucleotide sequence ID" value="NZ_RCZP01000046.1"/>
</dbReference>
<keyword evidence="3" id="KW-1185">Reference proteome</keyword>
<accession>A0A502F8H9</accession>
<evidence type="ECO:0000313" key="2">
    <source>
        <dbReference type="EMBL" id="TPG45698.1"/>
    </source>
</evidence>
<evidence type="ECO:0000256" key="1">
    <source>
        <dbReference type="SAM" id="MobiDB-lite"/>
    </source>
</evidence>
<sequence length="171" mass="19017">MADDAFRARLAEVEPAGRKQEPSAARARIQETFDDLTAARKRGVAWQQIAALMTADGIKAADGEPLTPDEVKALFHAERYARGERRKRRPNAGAAEAPKVRPRRVTPDVEAEPVAAKPLVPAPLPAPENARPADPYAELDRRQHEAKQRRERTAKARDWNPFDLSNKEASE</sequence>
<name>A0A502F8H9_9PROT</name>
<dbReference type="EMBL" id="RCZP01000046">
    <property type="protein sequence ID" value="TPG45698.1"/>
    <property type="molecule type" value="Genomic_DNA"/>
</dbReference>
<feature type="compositionally biased region" description="Basic and acidic residues" evidence="1">
    <location>
        <begin position="1"/>
        <end position="21"/>
    </location>
</feature>